<dbReference type="InterPro" id="IPR005158">
    <property type="entry name" value="BTAD"/>
</dbReference>
<dbReference type="AlphaFoldDB" id="A0A3A5MQS6"/>
<dbReference type="OrthoDB" id="134712at2"/>
<evidence type="ECO:0000256" key="3">
    <source>
        <dbReference type="ARBA" id="ARBA00023125"/>
    </source>
</evidence>
<dbReference type="GO" id="GO:0000160">
    <property type="term" value="P:phosphorelay signal transduction system"/>
    <property type="evidence" value="ECO:0007669"/>
    <property type="project" value="InterPro"/>
</dbReference>
<evidence type="ECO:0000256" key="5">
    <source>
        <dbReference type="PROSITE-ProRule" id="PRU01091"/>
    </source>
</evidence>
<sequence length="328" mass="35493">MTSVLTRPERMLTRPQKSDETSGKIIGSLVIQRGHSVLRAHELGGPKPRQILEILLINVGHPVSKDCLIDLLWDGAPPKEALASLESYVSVLRRHLQPGCGKTGTLRTTTGGYVIEASTDHVDLARFDSLVREAQRVSARAAYPLLMDALSLATGPLLIDELKPAWAERERRRHAAAVTAARVHASVTAAETGRTHEATMWANQALLDDPLNEAAWTALILGLEKSGQLTEGLRSFSRYRSLLDTQLGCAPSSVLLAAHSRILMATASSYEHLSEAVSALLILHDKLMRNAAGGPARRDAPDDSAARATVRSAEQILTSFLRRACEAA</sequence>
<keyword evidence="2" id="KW-0805">Transcription regulation</keyword>
<evidence type="ECO:0000259" key="7">
    <source>
        <dbReference type="PROSITE" id="PS51755"/>
    </source>
</evidence>
<dbReference type="GO" id="GO:0006355">
    <property type="term" value="P:regulation of DNA-templated transcription"/>
    <property type="evidence" value="ECO:0007669"/>
    <property type="project" value="InterPro"/>
</dbReference>
<dbReference type="InterPro" id="IPR036388">
    <property type="entry name" value="WH-like_DNA-bd_sf"/>
</dbReference>
<dbReference type="InterPro" id="IPR001867">
    <property type="entry name" value="OmpR/PhoB-type_DNA-bd"/>
</dbReference>
<feature type="region of interest" description="Disordered" evidence="6">
    <location>
        <begin position="1"/>
        <end position="21"/>
    </location>
</feature>
<dbReference type="PANTHER" id="PTHR35807:SF1">
    <property type="entry name" value="TRANSCRIPTIONAL REGULATOR REDD"/>
    <property type="match status" value="1"/>
</dbReference>
<organism evidence="8 9">
    <name type="scientific">Cryobacterium melibiosiphilum</name>
    <dbReference type="NCBI Taxonomy" id="995039"/>
    <lineage>
        <taxon>Bacteria</taxon>
        <taxon>Bacillati</taxon>
        <taxon>Actinomycetota</taxon>
        <taxon>Actinomycetes</taxon>
        <taxon>Micrococcales</taxon>
        <taxon>Microbacteriaceae</taxon>
        <taxon>Cryobacterium</taxon>
    </lineage>
</organism>
<accession>A0A3A5MQS6</accession>
<comment type="caution">
    <text evidence="8">The sequence shown here is derived from an EMBL/GenBank/DDBJ whole genome shotgun (WGS) entry which is preliminary data.</text>
</comment>
<name>A0A3A5MQS6_9MICO</name>
<protein>
    <submittedName>
        <fullName evidence="8">Response regulator receiver protein</fullName>
    </submittedName>
</protein>
<evidence type="ECO:0000256" key="2">
    <source>
        <dbReference type="ARBA" id="ARBA00023015"/>
    </source>
</evidence>
<evidence type="ECO:0000256" key="1">
    <source>
        <dbReference type="ARBA" id="ARBA00005820"/>
    </source>
</evidence>
<dbReference type="Gene3D" id="1.10.10.10">
    <property type="entry name" value="Winged helix-like DNA-binding domain superfamily/Winged helix DNA-binding domain"/>
    <property type="match status" value="1"/>
</dbReference>
<feature type="DNA-binding region" description="OmpR/PhoB-type" evidence="5">
    <location>
        <begin position="9"/>
        <end position="117"/>
    </location>
</feature>
<feature type="compositionally biased region" description="Basic and acidic residues" evidence="6">
    <location>
        <begin position="7"/>
        <end position="21"/>
    </location>
</feature>
<evidence type="ECO:0000256" key="6">
    <source>
        <dbReference type="SAM" id="MobiDB-lite"/>
    </source>
</evidence>
<dbReference type="RefSeq" id="WP_119971006.1">
    <property type="nucleotide sequence ID" value="NZ_JBHSQA010000031.1"/>
</dbReference>
<dbReference type="SUPFAM" id="SSF46894">
    <property type="entry name" value="C-terminal effector domain of the bipartite response regulators"/>
    <property type="match status" value="1"/>
</dbReference>
<keyword evidence="4" id="KW-0804">Transcription</keyword>
<dbReference type="PROSITE" id="PS51755">
    <property type="entry name" value="OMPR_PHOB"/>
    <property type="match status" value="1"/>
</dbReference>
<dbReference type="Gene3D" id="1.25.40.10">
    <property type="entry name" value="Tetratricopeptide repeat domain"/>
    <property type="match status" value="1"/>
</dbReference>
<gene>
    <name evidence="8" type="ORF">D6T64_02135</name>
</gene>
<feature type="domain" description="OmpR/PhoB-type" evidence="7">
    <location>
        <begin position="9"/>
        <end position="117"/>
    </location>
</feature>
<dbReference type="SUPFAM" id="SSF48452">
    <property type="entry name" value="TPR-like"/>
    <property type="match status" value="1"/>
</dbReference>
<proteinExistence type="inferred from homology"/>
<dbReference type="SMART" id="SM00862">
    <property type="entry name" value="Trans_reg_C"/>
    <property type="match status" value="1"/>
</dbReference>
<dbReference type="Pfam" id="PF00486">
    <property type="entry name" value="Trans_reg_C"/>
    <property type="match status" value="1"/>
</dbReference>
<dbReference type="GO" id="GO:0003677">
    <property type="term" value="F:DNA binding"/>
    <property type="evidence" value="ECO:0007669"/>
    <property type="project" value="UniProtKB-UniRule"/>
</dbReference>
<evidence type="ECO:0000313" key="8">
    <source>
        <dbReference type="EMBL" id="RJT91315.1"/>
    </source>
</evidence>
<dbReference type="InterPro" id="IPR051677">
    <property type="entry name" value="AfsR-DnrI-RedD_regulator"/>
</dbReference>
<dbReference type="PANTHER" id="PTHR35807">
    <property type="entry name" value="TRANSCRIPTIONAL REGULATOR REDD-RELATED"/>
    <property type="match status" value="1"/>
</dbReference>
<keyword evidence="3 5" id="KW-0238">DNA-binding</keyword>
<comment type="similarity">
    <text evidence="1">Belongs to the AfsR/DnrI/RedD regulatory family.</text>
</comment>
<evidence type="ECO:0000313" key="9">
    <source>
        <dbReference type="Proteomes" id="UP000272015"/>
    </source>
</evidence>
<evidence type="ECO:0000256" key="4">
    <source>
        <dbReference type="ARBA" id="ARBA00023163"/>
    </source>
</evidence>
<dbReference type="SMART" id="SM01043">
    <property type="entry name" value="BTAD"/>
    <property type="match status" value="1"/>
</dbReference>
<dbReference type="EMBL" id="QZVS01000049">
    <property type="protein sequence ID" value="RJT91315.1"/>
    <property type="molecule type" value="Genomic_DNA"/>
</dbReference>
<dbReference type="InterPro" id="IPR016032">
    <property type="entry name" value="Sig_transdc_resp-reg_C-effctor"/>
</dbReference>
<dbReference type="InterPro" id="IPR011990">
    <property type="entry name" value="TPR-like_helical_dom_sf"/>
</dbReference>
<dbReference type="Proteomes" id="UP000272015">
    <property type="component" value="Unassembled WGS sequence"/>
</dbReference>
<keyword evidence="9" id="KW-1185">Reference proteome</keyword>
<reference evidence="8 9" key="1">
    <citation type="submission" date="2018-09" db="EMBL/GenBank/DDBJ databases">
        <title>Novel species of Cryobacterium.</title>
        <authorList>
            <person name="Liu Q."/>
            <person name="Xin Y.-H."/>
        </authorList>
    </citation>
    <scope>NUCLEOTIDE SEQUENCE [LARGE SCALE GENOMIC DNA]</scope>
    <source>
        <strain evidence="8 9">Hh39</strain>
    </source>
</reference>
<dbReference type="Pfam" id="PF03704">
    <property type="entry name" value="BTAD"/>
    <property type="match status" value="1"/>
</dbReference>